<dbReference type="EMBL" id="CAXDID020000752">
    <property type="protein sequence ID" value="CAL6112961.1"/>
    <property type="molecule type" value="Genomic_DNA"/>
</dbReference>
<dbReference type="EMBL" id="CATOUU010000147">
    <property type="protein sequence ID" value="CAI9918002.1"/>
    <property type="molecule type" value="Genomic_DNA"/>
</dbReference>
<evidence type="ECO:0000313" key="4">
    <source>
        <dbReference type="EMBL" id="CAI9969643.1"/>
    </source>
</evidence>
<dbReference type="EMBL" id="CATOUU010001063">
    <property type="protein sequence ID" value="CAI9969643.1"/>
    <property type="molecule type" value="Genomic_DNA"/>
</dbReference>
<feature type="region of interest" description="Disordered" evidence="2">
    <location>
        <begin position="1"/>
        <end position="68"/>
    </location>
</feature>
<evidence type="ECO:0000313" key="7">
    <source>
        <dbReference type="Proteomes" id="UP001642409"/>
    </source>
</evidence>
<protein>
    <submittedName>
        <fullName evidence="5">Hypothetical_protein</fullName>
    </submittedName>
</protein>
<keyword evidence="1" id="KW-0175">Coiled coil</keyword>
<evidence type="ECO:0000256" key="2">
    <source>
        <dbReference type="SAM" id="MobiDB-lite"/>
    </source>
</evidence>
<organism evidence="4">
    <name type="scientific">Hexamita inflata</name>
    <dbReference type="NCBI Taxonomy" id="28002"/>
    <lineage>
        <taxon>Eukaryota</taxon>
        <taxon>Metamonada</taxon>
        <taxon>Diplomonadida</taxon>
        <taxon>Hexamitidae</taxon>
        <taxon>Hexamitinae</taxon>
        <taxon>Hexamita</taxon>
    </lineage>
</organism>
<evidence type="ECO:0000256" key="1">
    <source>
        <dbReference type="SAM" id="Coils"/>
    </source>
</evidence>
<accession>A0AA86VKY2</accession>
<dbReference type="AlphaFoldDB" id="A0AA86VKY2"/>
<feature type="compositionally biased region" description="Polar residues" evidence="2">
    <location>
        <begin position="1"/>
        <end position="52"/>
    </location>
</feature>
<reference evidence="5 7" key="2">
    <citation type="submission" date="2024-07" db="EMBL/GenBank/DDBJ databases">
        <authorList>
            <person name="Akdeniz Z."/>
        </authorList>
    </citation>
    <scope>NUCLEOTIDE SEQUENCE [LARGE SCALE GENOMIC DNA]</scope>
</reference>
<dbReference type="EMBL" id="CAXDID020000504">
    <property type="protein sequence ID" value="CAL6097869.1"/>
    <property type="molecule type" value="Genomic_DNA"/>
</dbReference>
<name>A0AA86VKY2_9EUKA</name>
<feature type="coiled-coil region" evidence="1">
    <location>
        <begin position="109"/>
        <end position="157"/>
    </location>
</feature>
<keyword evidence="7" id="KW-1185">Reference proteome</keyword>
<evidence type="ECO:0000313" key="5">
    <source>
        <dbReference type="EMBL" id="CAL6097869.1"/>
    </source>
</evidence>
<proteinExistence type="predicted"/>
<dbReference type="Proteomes" id="UP001642409">
    <property type="component" value="Unassembled WGS sequence"/>
</dbReference>
<reference evidence="4" key="1">
    <citation type="submission" date="2023-06" db="EMBL/GenBank/DDBJ databases">
        <authorList>
            <person name="Kurt Z."/>
        </authorList>
    </citation>
    <scope>NUCLEOTIDE SEQUENCE</scope>
</reference>
<gene>
    <name evidence="3" type="ORF">HINF_LOCUS5647</name>
    <name evidence="4" type="ORF">HINF_LOCUS57288</name>
    <name evidence="5" type="ORF">HINF_LOCUS69335</name>
    <name evidence="6" type="ORF">HINF_LOCUS77283</name>
</gene>
<evidence type="ECO:0000313" key="3">
    <source>
        <dbReference type="EMBL" id="CAI9918002.1"/>
    </source>
</evidence>
<comment type="caution">
    <text evidence="4">The sequence shown here is derived from an EMBL/GenBank/DDBJ whole genome shotgun (WGS) entry which is preliminary data.</text>
</comment>
<sequence length="157" mass="17801">MRPLSQLKSQHPSSLSMTASGPIKRSTTNSGIASPSMKRCNTTSLQPMSLNSGRGDANERERPLRSNLTAGNVECVDINSYFDGSQNDEDEDQNLDRFVNDNNMDRIQVAELIKNLQMNNRELKTANLRADQYENLLNKYLTNMKKLMHQMKECMAE</sequence>
<evidence type="ECO:0000313" key="6">
    <source>
        <dbReference type="EMBL" id="CAL6112961.1"/>
    </source>
</evidence>